<accession>A0A936ZVI8</accession>
<dbReference type="EMBL" id="JAERQJ010000001">
    <property type="protein sequence ID" value="MBL0682688.1"/>
    <property type="molecule type" value="Genomic_DNA"/>
</dbReference>
<keyword evidence="2" id="KW-1185">Reference proteome</keyword>
<sequence>MKFRGYKDINQNIDKLTELFADPKYLKEYQDGFIRKELVSGNEGQDGAVSKMYYQYGKGEMELTETITANRLPNSFEASYHHKHMDNTMKCTFTPLGDKKTRYEYEFEYTRINWIMPKLIAILFPGMYKKPAEKWMNQFKEFVEKQS</sequence>
<dbReference type="AlphaFoldDB" id="A0A936ZVI8"/>
<dbReference type="Gene3D" id="3.30.530.20">
    <property type="match status" value="1"/>
</dbReference>
<evidence type="ECO:0000313" key="2">
    <source>
        <dbReference type="Proteomes" id="UP000651057"/>
    </source>
</evidence>
<gene>
    <name evidence="1" type="ORF">JJQ60_04115</name>
</gene>
<name>A0A936ZVI8_9FLAO</name>
<dbReference type="CDD" id="cd07812">
    <property type="entry name" value="SRPBCC"/>
    <property type="match status" value="1"/>
</dbReference>
<dbReference type="SUPFAM" id="SSF55961">
    <property type="entry name" value="Bet v1-like"/>
    <property type="match status" value="1"/>
</dbReference>
<dbReference type="RefSeq" id="WP_201916893.1">
    <property type="nucleotide sequence ID" value="NZ_BAABAX010000021.1"/>
</dbReference>
<proteinExistence type="predicted"/>
<reference evidence="1" key="1">
    <citation type="submission" date="2021-01" db="EMBL/GenBank/DDBJ databases">
        <authorList>
            <person name="Zhong Y.L."/>
        </authorList>
    </citation>
    <scope>NUCLEOTIDE SEQUENCE</scope>
    <source>
        <strain evidence="1">KCTC 23302</strain>
    </source>
</reference>
<organism evidence="1 2">
    <name type="scientific">Aquimarina mytili</name>
    <dbReference type="NCBI Taxonomy" id="874423"/>
    <lineage>
        <taxon>Bacteria</taxon>
        <taxon>Pseudomonadati</taxon>
        <taxon>Bacteroidota</taxon>
        <taxon>Flavobacteriia</taxon>
        <taxon>Flavobacteriales</taxon>
        <taxon>Flavobacteriaceae</taxon>
        <taxon>Aquimarina</taxon>
    </lineage>
</organism>
<dbReference type="Proteomes" id="UP000651057">
    <property type="component" value="Unassembled WGS sequence"/>
</dbReference>
<protein>
    <submittedName>
        <fullName evidence="1">SRPBCC family protein</fullName>
    </submittedName>
</protein>
<evidence type="ECO:0000313" key="1">
    <source>
        <dbReference type="EMBL" id="MBL0682688.1"/>
    </source>
</evidence>
<comment type="caution">
    <text evidence="1">The sequence shown here is derived from an EMBL/GenBank/DDBJ whole genome shotgun (WGS) entry which is preliminary data.</text>
</comment>
<dbReference type="InterPro" id="IPR023393">
    <property type="entry name" value="START-like_dom_sf"/>
</dbReference>